<evidence type="ECO:0000313" key="5">
    <source>
        <dbReference type="EMBL" id="GFQ67216.1"/>
    </source>
</evidence>
<dbReference type="InterPro" id="IPR035979">
    <property type="entry name" value="RBD_domain_sf"/>
</dbReference>
<dbReference type="GO" id="GO:0003723">
    <property type="term" value="F:RNA binding"/>
    <property type="evidence" value="ECO:0007669"/>
    <property type="project" value="UniProtKB-UniRule"/>
</dbReference>
<keyword evidence="2 3" id="KW-0694">RNA-binding</keyword>
<dbReference type="SMART" id="SM00360">
    <property type="entry name" value="RRM"/>
    <property type="match status" value="3"/>
</dbReference>
<dbReference type="EMBL" id="BMAO01000491">
    <property type="protein sequence ID" value="GFQ67216.1"/>
    <property type="molecule type" value="Genomic_DNA"/>
</dbReference>
<reference evidence="5" key="1">
    <citation type="submission" date="2020-07" db="EMBL/GenBank/DDBJ databases">
        <title>Multicomponent nature underlies the extraordinary mechanical properties of spider dragline silk.</title>
        <authorList>
            <person name="Kono N."/>
            <person name="Nakamura H."/>
            <person name="Mori M."/>
            <person name="Yoshida Y."/>
            <person name="Ohtoshi R."/>
            <person name="Malay A.D."/>
            <person name="Moran D.A.P."/>
            <person name="Tomita M."/>
            <person name="Numata K."/>
            <person name="Arakawa K."/>
        </authorList>
    </citation>
    <scope>NUCLEOTIDE SEQUENCE</scope>
</reference>
<evidence type="ECO:0000256" key="2">
    <source>
        <dbReference type="ARBA" id="ARBA00022884"/>
    </source>
</evidence>
<protein>
    <recommendedName>
        <fullName evidence="4">RRM domain-containing protein</fullName>
    </recommendedName>
</protein>
<dbReference type="OrthoDB" id="10050565at2759"/>
<comment type="caution">
    <text evidence="5">The sequence shown here is derived from an EMBL/GenBank/DDBJ whole genome shotgun (WGS) entry which is preliminary data.</text>
</comment>
<dbReference type="CDD" id="cd00590">
    <property type="entry name" value="RRM_SF"/>
    <property type="match status" value="1"/>
</dbReference>
<organism evidence="5 6">
    <name type="scientific">Trichonephila clavata</name>
    <name type="common">Joro spider</name>
    <name type="synonym">Nephila clavata</name>
    <dbReference type="NCBI Taxonomy" id="2740835"/>
    <lineage>
        <taxon>Eukaryota</taxon>
        <taxon>Metazoa</taxon>
        <taxon>Ecdysozoa</taxon>
        <taxon>Arthropoda</taxon>
        <taxon>Chelicerata</taxon>
        <taxon>Arachnida</taxon>
        <taxon>Araneae</taxon>
        <taxon>Araneomorphae</taxon>
        <taxon>Entelegynae</taxon>
        <taxon>Araneoidea</taxon>
        <taxon>Nephilidae</taxon>
        <taxon>Trichonephila</taxon>
    </lineage>
</organism>
<feature type="domain" description="RRM" evidence="4">
    <location>
        <begin position="226"/>
        <end position="305"/>
    </location>
</feature>
<feature type="domain" description="RRM" evidence="4">
    <location>
        <begin position="23"/>
        <end position="102"/>
    </location>
</feature>
<dbReference type="Gene3D" id="3.30.70.330">
    <property type="match status" value="3"/>
</dbReference>
<name>A0A8X6KAL9_TRICU</name>
<evidence type="ECO:0000313" key="6">
    <source>
        <dbReference type="Proteomes" id="UP000887116"/>
    </source>
</evidence>
<keyword evidence="1" id="KW-0677">Repeat</keyword>
<keyword evidence="6" id="KW-1185">Reference proteome</keyword>
<dbReference type="InterPro" id="IPR012677">
    <property type="entry name" value="Nucleotide-bd_a/b_plait_sf"/>
</dbReference>
<evidence type="ECO:0000256" key="3">
    <source>
        <dbReference type="PROSITE-ProRule" id="PRU00176"/>
    </source>
</evidence>
<dbReference type="PANTHER" id="PTHR24012">
    <property type="entry name" value="RNA BINDING PROTEIN"/>
    <property type="match status" value="1"/>
</dbReference>
<evidence type="ECO:0000259" key="4">
    <source>
        <dbReference type="PROSITE" id="PS50102"/>
    </source>
</evidence>
<feature type="domain" description="RRM" evidence="4">
    <location>
        <begin position="126"/>
        <end position="208"/>
    </location>
</feature>
<proteinExistence type="predicted"/>
<dbReference type="Pfam" id="PF00076">
    <property type="entry name" value="RRM_1"/>
    <property type="match status" value="3"/>
</dbReference>
<evidence type="ECO:0000256" key="1">
    <source>
        <dbReference type="ARBA" id="ARBA00022737"/>
    </source>
</evidence>
<dbReference type="SUPFAM" id="SSF54928">
    <property type="entry name" value="RNA-binding domain, RBD"/>
    <property type="match status" value="2"/>
</dbReference>
<dbReference type="InterPro" id="IPR000504">
    <property type="entry name" value="RRM_dom"/>
</dbReference>
<gene>
    <name evidence="5" type="ORF">TNCT_607331</name>
</gene>
<dbReference type="PROSITE" id="PS50102">
    <property type="entry name" value="RRM"/>
    <property type="match status" value="3"/>
</dbReference>
<sequence length="318" mass="36059">MASGSNRNRFIGKGFPETVYMRHRIFVGQLPIEIQNEDLVNIFSKFGAIKYARIAQGKWRQDPGYGFITFETEDGAEKAFKASIFEGIYYKQRKLFINIALKGQPSKTQEDIQNVNKFSKYALRPKTIYIAPIPMGVGDDELKFKFAKFGFIEHVKIQQGERLSGSQFFRYGFVTFRTEDDAQKAVEMNKIEPITLKGRNIDVTPAFSKKAEVKRSPVSEPCFIANKIFVGCLPLRTECTDLQKLFQKYGVVRYATVLKGNEVNRSPYGFVAFQVKEVAQKVIEVSNTYGIFMKGKRLRVAPAINKSSHPGAGMSSFD</sequence>
<accession>A0A8X6KAL9</accession>
<dbReference type="Proteomes" id="UP000887116">
    <property type="component" value="Unassembled WGS sequence"/>
</dbReference>
<dbReference type="AlphaFoldDB" id="A0A8X6KAL9"/>